<accession>C0PPK7</accession>
<organism evidence="2">
    <name type="scientific">Drosophila melanogaster</name>
    <name type="common">Fruit fly</name>
    <dbReference type="NCBI Taxonomy" id="7227"/>
    <lineage>
        <taxon>Eukaryota</taxon>
        <taxon>Metazoa</taxon>
        <taxon>Ecdysozoa</taxon>
        <taxon>Arthropoda</taxon>
        <taxon>Hexapoda</taxon>
        <taxon>Insecta</taxon>
        <taxon>Pterygota</taxon>
        <taxon>Neoptera</taxon>
        <taxon>Endopterygota</taxon>
        <taxon>Diptera</taxon>
        <taxon>Brachycera</taxon>
        <taxon>Muscomorpha</taxon>
        <taxon>Ephydroidea</taxon>
        <taxon>Drosophilidae</taxon>
        <taxon>Drosophila</taxon>
        <taxon>Sophophora</taxon>
    </lineage>
</organism>
<proteinExistence type="evidence at transcript level"/>
<sequence length="89" mass="10524">NHGLSFSLIISRFQNRPRMGLLAKVRAYWKNKIRRVRPIEPLQSDNRKIDQSRSEIYFHPSQAFQSLKRDFDAESEQGNHQDHCCLSKP</sequence>
<protein>
    <submittedName>
        <fullName evidence="2">MIP06431p</fullName>
    </submittedName>
</protein>
<dbReference type="EMBL" id="BT070226">
    <property type="protein sequence ID" value="ACN38812.1"/>
    <property type="molecule type" value="mRNA"/>
</dbReference>
<feature type="non-terminal residue" evidence="2">
    <location>
        <position position="1"/>
    </location>
</feature>
<evidence type="ECO:0000256" key="1">
    <source>
        <dbReference type="SAM" id="MobiDB-lite"/>
    </source>
</evidence>
<name>C0PPK7_DROME</name>
<dbReference type="AlphaFoldDB" id="C0PPK7"/>
<feature type="region of interest" description="Disordered" evidence="1">
    <location>
        <begin position="70"/>
        <end position="89"/>
    </location>
</feature>
<reference evidence="2" key="1">
    <citation type="submission" date="2009-02" db="EMBL/GenBank/DDBJ databases">
        <authorList>
            <person name="Carlson J."/>
            <person name="Booth B."/>
            <person name="Frise E."/>
            <person name="Sandler J."/>
            <person name="Wan K."/>
            <person name="Yu C."/>
            <person name="Celniker S."/>
        </authorList>
    </citation>
    <scope>NUCLEOTIDE SEQUENCE</scope>
</reference>
<evidence type="ECO:0000313" key="2">
    <source>
        <dbReference type="EMBL" id="ACN38812.1"/>
    </source>
</evidence>